<organism evidence="2 3">
    <name type="scientific">Glaciecola nitratireducens (strain JCM 12485 / KCTC 12276 / FR1064)</name>
    <dbReference type="NCBI Taxonomy" id="1085623"/>
    <lineage>
        <taxon>Bacteria</taxon>
        <taxon>Pseudomonadati</taxon>
        <taxon>Pseudomonadota</taxon>
        <taxon>Gammaproteobacteria</taxon>
        <taxon>Alteromonadales</taxon>
        <taxon>Alteromonadaceae</taxon>
        <taxon>Brumicola</taxon>
    </lineage>
</organism>
<dbReference type="SUPFAM" id="SSF55729">
    <property type="entry name" value="Acyl-CoA N-acyltransferases (Nat)"/>
    <property type="match status" value="1"/>
</dbReference>
<protein>
    <submittedName>
        <fullName evidence="2">CoA-binding domain protein</fullName>
    </submittedName>
</protein>
<evidence type="ECO:0000259" key="1">
    <source>
        <dbReference type="Pfam" id="PF13302"/>
    </source>
</evidence>
<dbReference type="Gene3D" id="3.40.630.30">
    <property type="match status" value="1"/>
</dbReference>
<dbReference type="STRING" id="1085623.GNIT_3414"/>
<sequence length="174" mass="19581">MTEQLVSDHQHVNIGELEVTIRPITPEDKEIEASFVHNLSLQTKYERFFEGIKDLSPSMVTVLCNIDYINTMAYIATVDSPDGEKEVGVCRYAASDKPGECEMAITVADEYPYEEIATVLLNALVKHAKSNNVKKLFSTDLSTNYRMHKLAKHFGMTAKIHPEDSALTTYTLHL</sequence>
<dbReference type="GO" id="GO:0016747">
    <property type="term" value="F:acyltransferase activity, transferring groups other than amino-acyl groups"/>
    <property type="evidence" value="ECO:0007669"/>
    <property type="project" value="InterPro"/>
</dbReference>
<dbReference type="Pfam" id="PF13302">
    <property type="entry name" value="Acetyltransf_3"/>
    <property type="match status" value="1"/>
</dbReference>
<dbReference type="KEGG" id="gni:GNIT_3414"/>
<dbReference type="eggNOG" id="COG1247">
    <property type="taxonomic scope" value="Bacteria"/>
</dbReference>
<name>G4QN89_GLANF</name>
<evidence type="ECO:0000313" key="3">
    <source>
        <dbReference type="Proteomes" id="UP000009282"/>
    </source>
</evidence>
<evidence type="ECO:0000313" key="2">
    <source>
        <dbReference type="EMBL" id="AEP31508.1"/>
    </source>
</evidence>
<dbReference type="RefSeq" id="WP_014110379.1">
    <property type="nucleotide sequence ID" value="NC_016041.1"/>
</dbReference>
<proteinExistence type="predicted"/>
<reference evidence="2 3" key="1">
    <citation type="journal article" date="2011" name="J. Bacteriol.">
        <title>Complete genome sequence of seawater bacterium Glaciecola nitratireducens FR1064T.</title>
        <authorList>
            <person name="Bian F."/>
            <person name="Qin Q.L."/>
            <person name="Xie B.B."/>
            <person name="Shu Y.L."/>
            <person name="Zhang X.Y."/>
            <person name="Yu Y."/>
            <person name="Chen B."/>
            <person name="Chen X.L."/>
            <person name="Zhou B.C."/>
            <person name="Zhang Y.Z."/>
        </authorList>
    </citation>
    <scope>NUCLEOTIDE SEQUENCE [LARGE SCALE GENOMIC DNA]</scope>
    <source>
        <strain evidence="3">JCM 12485 / KCTC 12276 / FR1064</strain>
    </source>
</reference>
<dbReference type="OrthoDB" id="9807426at2"/>
<dbReference type="InterPro" id="IPR000182">
    <property type="entry name" value="GNAT_dom"/>
</dbReference>
<feature type="domain" description="N-acetyltransferase" evidence="1">
    <location>
        <begin position="19"/>
        <end position="157"/>
    </location>
</feature>
<dbReference type="Proteomes" id="UP000009282">
    <property type="component" value="Chromosome"/>
</dbReference>
<dbReference type="EMBL" id="CP003060">
    <property type="protein sequence ID" value="AEP31508.1"/>
    <property type="molecule type" value="Genomic_DNA"/>
</dbReference>
<dbReference type="AlphaFoldDB" id="G4QN89"/>
<accession>G4QN89</accession>
<dbReference type="InterPro" id="IPR016181">
    <property type="entry name" value="Acyl_CoA_acyltransferase"/>
</dbReference>
<dbReference type="HOGENOM" id="CLU_105788_0_1_6"/>
<gene>
    <name evidence="2" type="primary">yfiQ</name>
    <name evidence="2" type="ordered locus">GNIT_3414</name>
</gene>
<keyword evidence="3" id="KW-1185">Reference proteome</keyword>